<keyword evidence="3" id="KW-0805">Transcription regulation</keyword>
<protein>
    <recommendedName>
        <fullName evidence="8">Zn(2)-C6 fungal-type domain-containing protein</fullName>
    </recommendedName>
</protein>
<keyword evidence="2" id="KW-0862">Zinc</keyword>
<gene>
    <name evidence="9" type="ORF">PDIGIT_LOCUS3338</name>
</gene>
<dbReference type="SMART" id="SM00066">
    <property type="entry name" value="GAL4"/>
    <property type="match status" value="1"/>
</dbReference>
<dbReference type="AlphaFoldDB" id="A0A9W4U7K3"/>
<dbReference type="Gene3D" id="4.10.240.10">
    <property type="entry name" value="Zn(2)-C6 fungal-type DNA-binding domain"/>
    <property type="match status" value="1"/>
</dbReference>
<dbReference type="GO" id="GO:0008270">
    <property type="term" value="F:zinc ion binding"/>
    <property type="evidence" value="ECO:0007669"/>
    <property type="project" value="InterPro"/>
</dbReference>
<dbReference type="EMBL" id="CAOQHR010000002">
    <property type="protein sequence ID" value="CAI6314269.1"/>
    <property type="molecule type" value="Genomic_DNA"/>
</dbReference>
<evidence type="ECO:0000256" key="7">
    <source>
        <dbReference type="SAM" id="MobiDB-lite"/>
    </source>
</evidence>
<organism evidence="9 10">
    <name type="scientific">Periconia digitata</name>
    <dbReference type="NCBI Taxonomy" id="1303443"/>
    <lineage>
        <taxon>Eukaryota</taxon>
        <taxon>Fungi</taxon>
        <taxon>Dikarya</taxon>
        <taxon>Ascomycota</taxon>
        <taxon>Pezizomycotina</taxon>
        <taxon>Dothideomycetes</taxon>
        <taxon>Pleosporomycetidae</taxon>
        <taxon>Pleosporales</taxon>
        <taxon>Massarineae</taxon>
        <taxon>Periconiaceae</taxon>
        <taxon>Periconia</taxon>
    </lineage>
</organism>
<feature type="domain" description="Zn(2)-C6 fungal-type" evidence="8">
    <location>
        <begin position="27"/>
        <end position="57"/>
    </location>
</feature>
<dbReference type="PANTHER" id="PTHR36206">
    <property type="entry name" value="ASPERCRYPTIN BIOSYNTHESIS CLUSTER-SPECIFIC TRANSCRIPTION REGULATOR ATNN-RELATED"/>
    <property type="match status" value="1"/>
</dbReference>
<comment type="caution">
    <text evidence="9">The sequence shown here is derived from an EMBL/GenBank/DDBJ whole genome shotgun (WGS) entry which is preliminary data.</text>
</comment>
<dbReference type="OrthoDB" id="3787241at2759"/>
<reference evidence="9" key="1">
    <citation type="submission" date="2023-01" db="EMBL/GenBank/DDBJ databases">
        <authorList>
            <person name="Van Ghelder C."/>
            <person name="Rancurel C."/>
        </authorList>
    </citation>
    <scope>NUCLEOTIDE SEQUENCE</scope>
    <source>
        <strain evidence="9">CNCM I-4278</strain>
    </source>
</reference>
<dbReference type="GO" id="GO:0000981">
    <property type="term" value="F:DNA-binding transcription factor activity, RNA polymerase II-specific"/>
    <property type="evidence" value="ECO:0007669"/>
    <property type="project" value="InterPro"/>
</dbReference>
<evidence type="ECO:0000256" key="4">
    <source>
        <dbReference type="ARBA" id="ARBA00023125"/>
    </source>
</evidence>
<name>A0A9W4U7K3_9PLEO</name>
<keyword evidence="5" id="KW-0804">Transcription</keyword>
<dbReference type="PANTHER" id="PTHR36206:SF12">
    <property type="entry name" value="ASPERCRYPTIN BIOSYNTHESIS CLUSTER-SPECIFIC TRANSCRIPTION REGULATOR ATNN-RELATED"/>
    <property type="match status" value="1"/>
</dbReference>
<dbReference type="InterPro" id="IPR052360">
    <property type="entry name" value="Transcr_Regulatory_Proteins"/>
</dbReference>
<keyword evidence="4" id="KW-0238">DNA-binding</keyword>
<evidence type="ECO:0000256" key="6">
    <source>
        <dbReference type="ARBA" id="ARBA00023242"/>
    </source>
</evidence>
<dbReference type="GO" id="GO:0003677">
    <property type="term" value="F:DNA binding"/>
    <property type="evidence" value="ECO:0007669"/>
    <property type="project" value="UniProtKB-KW"/>
</dbReference>
<evidence type="ECO:0000256" key="1">
    <source>
        <dbReference type="ARBA" id="ARBA00022723"/>
    </source>
</evidence>
<evidence type="ECO:0000313" key="9">
    <source>
        <dbReference type="EMBL" id="CAI6314269.1"/>
    </source>
</evidence>
<evidence type="ECO:0000256" key="3">
    <source>
        <dbReference type="ARBA" id="ARBA00023015"/>
    </source>
</evidence>
<sequence>MDVPTKARCGAKKQRPGARHIKRVKSGCLTCKIRHKKCDEKRPSCTQCLTLSHNCEFSTSTATTPPTTPPSFTTTATTLVQSPLTTLPYHQHQNNQTTLTHFSFFREVCAPEYSLFYTSPIWEPLILRVILHEEFAWHAALAISALTRSHYDSSFSSSSSSSPAATSSTQGDRLDDATSPHAFANSHYTLALRLLNARLEREGWDAAEMAVLGSVMFVNIEFLRAGAGGGAGGRKGRSLVGVHVEGGLGVLRCVMREGKKRATRLVEGWDVLEDALGVVRGQIEGLGGGGESKL</sequence>
<feature type="compositionally biased region" description="Low complexity" evidence="7">
    <location>
        <begin position="155"/>
        <end position="169"/>
    </location>
</feature>
<dbReference type="InterPro" id="IPR036864">
    <property type="entry name" value="Zn2-C6_fun-type_DNA-bd_sf"/>
</dbReference>
<dbReference type="SUPFAM" id="SSF57701">
    <property type="entry name" value="Zn2/Cys6 DNA-binding domain"/>
    <property type="match status" value="1"/>
</dbReference>
<keyword evidence="10" id="KW-1185">Reference proteome</keyword>
<evidence type="ECO:0000256" key="2">
    <source>
        <dbReference type="ARBA" id="ARBA00022833"/>
    </source>
</evidence>
<evidence type="ECO:0000256" key="5">
    <source>
        <dbReference type="ARBA" id="ARBA00023163"/>
    </source>
</evidence>
<dbReference type="InterPro" id="IPR001138">
    <property type="entry name" value="Zn2Cys6_DnaBD"/>
</dbReference>
<dbReference type="PROSITE" id="PS00463">
    <property type="entry name" value="ZN2_CY6_FUNGAL_1"/>
    <property type="match status" value="1"/>
</dbReference>
<feature type="region of interest" description="Disordered" evidence="7">
    <location>
        <begin position="155"/>
        <end position="176"/>
    </location>
</feature>
<dbReference type="PROSITE" id="PS50048">
    <property type="entry name" value="ZN2_CY6_FUNGAL_2"/>
    <property type="match status" value="1"/>
</dbReference>
<accession>A0A9W4U7K3</accession>
<keyword evidence="1" id="KW-0479">Metal-binding</keyword>
<dbReference type="CDD" id="cd00067">
    <property type="entry name" value="GAL4"/>
    <property type="match status" value="1"/>
</dbReference>
<proteinExistence type="predicted"/>
<dbReference type="Proteomes" id="UP001152607">
    <property type="component" value="Unassembled WGS sequence"/>
</dbReference>
<dbReference type="Pfam" id="PF00172">
    <property type="entry name" value="Zn_clus"/>
    <property type="match status" value="1"/>
</dbReference>
<keyword evidence="6" id="KW-0539">Nucleus</keyword>
<evidence type="ECO:0000259" key="8">
    <source>
        <dbReference type="PROSITE" id="PS50048"/>
    </source>
</evidence>
<evidence type="ECO:0000313" key="10">
    <source>
        <dbReference type="Proteomes" id="UP001152607"/>
    </source>
</evidence>